<dbReference type="Proteomes" id="UP000591131">
    <property type="component" value="Unassembled WGS sequence"/>
</dbReference>
<sequence length="493" mass="56151">MSSSDFTHLPGPLNSGINAVADGIGFPPDQIVLLGCLLLSIGISFWFRTLNNGTIRLYTSLGLGLGLTYILQGPWNTMVVLLVSVMNYLFVVLFPYRPSIVAINSMAVLSAFHLWRMKVDYLGWKLDVTLPLMIFTAKYATFAYDCYDGRLLNEGKPLSTKKHEQEYRLNNCLQQTPDIVSYLSYIFGFFGALTGPVFFCREYLDWVYLRGCFSELSHISTVPPTLKALAKCAGCGIIMLIANTYIPVSTVTSSWFLNLPFLIRVPLLCVTVSSYRSKFFFCWYLCEAVGDACGFGLSDPKTRTFKRAENGDYFHVEFALNAPEALNNWNTRVAEWLKYYVYQRVTKPSFITFMSSKDFATLITRTISAFWHGFYPGYYLFFLCTILESTADSLGRHLIGPMFYGDNAPYAKLYPLYAFFAWAQTFFSLNYYGTGQVMLEFGTTIAVWRSVYFVGHIWHIMVIVLLPRLVRKPKRKINGEEGKVEMKKQVKAE</sequence>
<gene>
    <name evidence="8" type="primary">MBOAT1</name>
    <name evidence="8" type="ORF">FOL47_008379</name>
</gene>
<keyword evidence="2 8" id="KW-0808">Transferase</keyword>
<evidence type="ECO:0000256" key="7">
    <source>
        <dbReference type="SAM" id="Phobius"/>
    </source>
</evidence>
<proteinExistence type="predicted"/>
<feature type="transmembrane region" description="Helical" evidence="7">
    <location>
        <begin position="228"/>
        <end position="248"/>
    </location>
</feature>
<keyword evidence="9" id="KW-1185">Reference proteome</keyword>
<feature type="transmembrane region" description="Helical" evidence="7">
    <location>
        <begin position="101"/>
        <end position="117"/>
    </location>
</feature>
<organism evidence="8 9">
    <name type="scientific">Perkinsus chesapeaki</name>
    <name type="common">Clam parasite</name>
    <name type="synonym">Perkinsus andrewsi</name>
    <dbReference type="NCBI Taxonomy" id="330153"/>
    <lineage>
        <taxon>Eukaryota</taxon>
        <taxon>Sar</taxon>
        <taxon>Alveolata</taxon>
        <taxon>Perkinsozoa</taxon>
        <taxon>Perkinsea</taxon>
        <taxon>Perkinsida</taxon>
        <taxon>Perkinsidae</taxon>
        <taxon>Perkinsus</taxon>
    </lineage>
</organism>
<dbReference type="Pfam" id="PF03062">
    <property type="entry name" value="MBOAT"/>
    <property type="match status" value="1"/>
</dbReference>
<protein>
    <submittedName>
        <fullName evidence="8">Lysophospholipid acyltransferase 1</fullName>
    </submittedName>
</protein>
<dbReference type="OrthoDB" id="286734at2759"/>
<accession>A0A7J6LED4</accession>
<evidence type="ECO:0000313" key="8">
    <source>
        <dbReference type="EMBL" id="KAF4657597.1"/>
    </source>
</evidence>
<feature type="transmembrane region" description="Helical" evidence="7">
    <location>
        <begin position="445"/>
        <end position="466"/>
    </location>
</feature>
<dbReference type="EMBL" id="JAAPAO010000533">
    <property type="protein sequence ID" value="KAF4657597.1"/>
    <property type="molecule type" value="Genomic_DNA"/>
</dbReference>
<evidence type="ECO:0000313" key="9">
    <source>
        <dbReference type="Proteomes" id="UP000591131"/>
    </source>
</evidence>
<dbReference type="GO" id="GO:0030258">
    <property type="term" value="P:lipid modification"/>
    <property type="evidence" value="ECO:0007669"/>
    <property type="project" value="TreeGrafter"/>
</dbReference>
<evidence type="ECO:0000256" key="1">
    <source>
        <dbReference type="ARBA" id="ARBA00004141"/>
    </source>
</evidence>
<keyword evidence="6 8" id="KW-0012">Acyltransferase</keyword>
<evidence type="ECO:0000256" key="5">
    <source>
        <dbReference type="ARBA" id="ARBA00023136"/>
    </source>
</evidence>
<feature type="transmembrane region" description="Helical" evidence="7">
    <location>
        <begin position="179"/>
        <end position="200"/>
    </location>
</feature>
<evidence type="ECO:0000256" key="4">
    <source>
        <dbReference type="ARBA" id="ARBA00022989"/>
    </source>
</evidence>
<dbReference type="GO" id="GO:0016020">
    <property type="term" value="C:membrane"/>
    <property type="evidence" value="ECO:0007669"/>
    <property type="project" value="UniProtKB-SubCell"/>
</dbReference>
<comment type="caution">
    <text evidence="8">The sequence shown here is derived from an EMBL/GenBank/DDBJ whole genome shotgun (WGS) entry which is preliminary data.</text>
</comment>
<reference evidence="8 9" key="1">
    <citation type="submission" date="2020-04" db="EMBL/GenBank/DDBJ databases">
        <title>Perkinsus chesapeaki whole genome sequence.</title>
        <authorList>
            <person name="Bogema D.R."/>
        </authorList>
    </citation>
    <scope>NUCLEOTIDE SEQUENCE [LARGE SCALE GENOMIC DNA]</scope>
    <source>
        <strain evidence="8">ATCC PRA-425</strain>
    </source>
</reference>
<dbReference type="InterPro" id="IPR004299">
    <property type="entry name" value="MBOAT_fam"/>
</dbReference>
<name>A0A7J6LED4_PERCH</name>
<evidence type="ECO:0000256" key="2">
    <source>
        <dbReference type="ARBA" id="ARBA00022679"/>
    </source>
</evidence>
<dbReference type="PANTHER" id="PTHR13906:SF4">
    <property type="entry name" value="LYSOPHOSPHOLIPID ACYLTRANSFERASE 6"/>
    <property type="match status" value="1"/>
</dbReference>
<evidence type="ECO:0000256" key="6">
    <source>
        <dbReference type="ARBA" id="ARBA00023315"/>
    </source>
</evidence>
<keyword evidence="3 7" id="KW-0812">Transmembrane</keyword>
<dbReference type="PANTHER" id="PTHR13906">
    <property type="entry name" value="PORCUPINE"/>
    <property type="match status" value="1"/>
</dbReference>
<keyword evidence="5 7" id="KW-0472">Membrane</keyword>
<feature type="transmembrane region" description="Helical" evidence="7">
    <location>
        <begin position="413"/>
        <end position="433"/>
    </location>
</feature>
<keyword evidence="4 7" id="KW-1133">Transmembrane helix</keyword>
<dbReference type="AlphaFoldDB" id="A0A7J6LED4"/>
<dbReference type="GO" id="GO:0016746">
    <property type="term" value="F:acyltransferase activity"/>
    <property type="evidence" value="ECO:0007669"/>
    <property type="project" value="UniProtKB-KW"/>
</dbReference>
<feature type="transmembrane region" description="Helical" evidence="7">
    <location>
        <begin position="30"/>
        <end position="47"/>
    </location>
</feature>
<evidence type="ECO:0000256" key="3">
    <source>
        <dbReference type="ARBA" id="ARBA00022692"/>
    </source>
</evidence>
<comment type="subcellular location">
    <subcellularLocation>
        <location evidence="1">Membrane</location>
        <topology evidence="1">Multi-pass membrane protein</topology>
    </subcellularLocation>
</comment>
<dbReference type="InterPro" id="IPR049941">
    <property type="entry name" value="LPLAT_7/PORCN-like"/>
</dbReference>